<dbReference type="AlphaFoldDB" id="A0A4U5PH23"/>
<protein>
    <submittedName>
        <fullName evidence="2">Uncharacterized protein</fullName>
    </submittedName>
</protein>
<reference evidence="2 3" key="2">
    <citation type="journal article" date="2019" name="G3 (Bethesda)">
        <title>Hybrid Assembly of the Genome of the Entomopathogenic Nematode Steinernema carpocapsae Identifies the X-Chromosome.</title>
        <authorList>
            <person name="Serra L."/>
            <person name="Macchietto M."/>
            <person name="Macias-Munoz A."/>
            <person name="McGill C.J."/>
            <person name="Rodriguez I.M."/>
            <person name="Rodriguez B."/>
            <person name="Murad R."/>
            <person name="Mortazavi A."/>
        </authorList>
    </citation>
    <scope>NUCLEOTIDE SEQUENCE [LARGE SCALE GENOMIC DNA]</scope>
    <source>
        <strain evidence="2 3">ALL</strain>
    </source>
</reference>
<name>A0A4U5PH23_STECR</name>
<organism evidence="2 3">
    <name type="scientific">Steinernema carpocapsae</name>
    <name type="common">Entomopathogenic nematode</name>
    <dbReference type="NCBI Taxonomy" id="34508"/>
    <lineage>
        <taxon>Eukaryota</taxon>
        <taxon>Metazoa</taxon>
        <taxon>Ecdysozoa</taxon>
        <taxon>Nematoda</taxon>
        <taxon>Chromadorea</taxon>
        <taxon>Rhabditida</taxon>
        <taxon>Tylenchina</taxon>
        <taxon>Panagrolaimomorpha</taxon>
        <taxon>Strongyloidoidea</taxon>
        <taxon>Steinernematidae</taxon>
        <taxon>Steinernema</taxon>
    </lineage>
</organism>
<feature type="region of interest" description="Disordered" evidence="1">
    <location>
        <begin position="54"/>
        <end position="74"/>
    </location>
</feature>
<keyword evidence="3" id="KW-1185">Reference proteome</keyword>
<dbReference type="EMBL" id="AZBU02000002">
    <property type="protein sequence ID" value="TKR95919.1"/>
    <property type="molecule type" value="Genomic_DNA"/>
</dbReference>
<reference evidence="2 3" key="1">
    <citation type="journal article" date="2015" name="Genome Biol.">
        <title>Comparative genomics of Steinernema reveals deeply conserved gene regulatory networks.</title>
        <authorList>
            <person name="Dillman A.R."/>
            <person name="Macchietto M."/>
            <person name="Porter C.F."/>
            <person name="Rogers A."/>
            <person name="Williams B."/>
            <person name="Antoshechkin I."/>
            <person name="Lee M.M."/>
            <person name="Goodwin Z."/>
            <person name="Lu X."/>
            <person name="Lewis E.E."/>
            <person name="Goodrich-Blair H."/>
            <person name="Stock S.P."/>
            <person name="Adams B.J."/>
            <person name="Sternberg P.W."/>
            <person name="Mortazavi A."/>
        </authorList>
    </citation>
    <scope>NUCLEOTIDE SEQUENCE [LARGE SCALE GENOMIC DNA]</scope>
    <source>
        <strain evidence="2 3">ALL</strain>
    </source>
</reference>
<evidence type="ECO:0000313" key="2">
    <source>
        <dbReference type="EMBL" id="TKR95919.1"/>
    </source>
</evidence>
<evidence type="ECO:0000313" key="3">
    <source>
        <dbReference type="Proteomes" id="UP000298663"/>
    </source>
</evidence>
<sequence length="74" mass="8184">MAQLKPLDSNLQRSIQMHNLMLDNPGTVQMHQVLVDNGLAVVIYDGKGTRAKGRREFLGSKRKNAQPAPAYASH</sequence>
<accession>A0A4U5PH23</accession>
<dbReference type="Proteomes" id="UP000298663">
    <property type="component" value="Unassembled WGS sequence"/>
</dbReference>
<gene>
    <name evidence="2" type="ORF">L596_010019</name>
</gene>
<comment type="caution">
    <text evidence="2">The sequence shown here is derived from an EMBL/GenBank/DDBJ whole genome shotgun (WGS) entry which is preliminary data.</text>
</comment>
<dbReference type="STRING" id="34508.A0A4U5PH23"/>
<dbReference type="OrthoDB" id="5820025at2759"/>
<evidence type="ECO:0000256" key="1">
    <source>
        <dbReference type="SAM" id="MobiDB-lite"/>
    </source>
</evidence>
<proteinExistence type="predicted"/>